<evidence type="ECO:0000313" key="2">
    <source>
        <dbReference type="Proteomes" id="UP000499080"/>
    </source>
</evidence>
<sequence length="186" mass="21703">MRGIWDALLNLEPWADEEDCPPKFSCTPYIYRRTVLPSFRAHQRRTFDPRCQIKCALETQAPQSHDTTLRKSNLVGIRKIAKDGCGQFRIFIRKDSTINKEDGHKYEAMHISWGTTTSWEPPPLSMTLCVMTKAVNYSSDWFIYKVGSTLSREIYRVECIFLNPNFHISHPDYTQFSTFELNVRLS</sequence>
<proteinExistence type="predicted"/>
<dbReference type="EMBL" id="BGPR01000737">
    <property type="protein sequence ID" value="GBM33598.1"/>
    <property type="molecule type" value="Genomic_DNA"/>
</dbReference>
<reference evidence="1 2" key="1">
    <citation type="journal article" date="2019" name="Sci. Rep.">
        <title>Orb-weaving spider Araneus ventricosus genome elucidates the spidroin gene catalogue.</title>
        <authorList>
            <person name="Kono N."/>
            <person name="Nakamura H."/>
            <person name="Ohtoshi R."/>
            <person name="Moran D.A.P."/>
            <person name="Shinohara A."/>
            <person name="Yoshida Y."/>
            <person name="Fujiwara M."/>
            <person name="Mori M."/>
            <person name="Tomita M."/>
            <person name="Arakawa K."/>
        </authorList>
    </citation>
    <scope>NUCLEOTIDE SEQUENCE [LARGE SCALE GENOMIC DNA]</scope>
</reference>
<accession>A0A4Y2EZD7</accession>
<protein>
    <submittedName>
        <fullName evidence="1">Uncharacterized protein</fullName>
    </submittedName>
</protein>
<keyword evidence="2" id="KW-1185">Reference proteome</keyword>
<organism evidence="1 2">
    <name type="scientific">Araneus ventricosus</name>
    <name type="common">Orbweaver spider</name>
    <name type="synonym">Epeira ventricosa</name>
    <dbReference type="NCBI Taxonomy" id="182803"/>
    <lineage>
        <taxon>Eukaryota</taxon>
        <taxon>Metazoa</taxon>
        <taxon>Ecdysozoa</taxon>
        <taxon>Arthropoda</taxon>
        <taxon>Chelicerata</taxon>
        <taxon>Arachnida</taxon>
        <taxon>Araneae</taxon>
        <taxon>Araneomorphae</taxon>
        <taxon>Entelegynae</taxon>
        <taxon>Araneoidea</taxon>
        <taxon>Araneidae</taxon>
        <taxon>Araneus</taxon>
    </lineage>
</organism>
<dbReference type="AlphaFoldDB" id="A0A4Y2EZD7"/>
<evidence type="ECO:0000313" key="1">
    <source>
        <dbReference type="EMBL" id="GBM33598.1"/>
    </source>
</evidence>
<dbReference type="Proteomes" id="UP000499080">
    <property type="component" value="Unassembled WGS sequence"/>
</dbReference>
<gene>
    <name evidence="1" type="ORF">AVEN_181842_1</name>
</gene>
<comment type="caution">
    <text evidence="1">The sequence shown here is derived from an EMBL/GenBank/DDBJ whole genome shotgun (WGS) entry which is preliminary data.</text>
</comment>
<name>A0A4Y2EZD7_ARAVE</name>